<protein>
    <recommendedName>
        <fullName evidence="5">Protein S100</fullName>
    </recommendedName>
    <alternativeName>
        <fullName evidence="5">S100 calcium-binding protein</fullName>
    </alternativeName>
</protein>
<dbReference type="InterPro" id="IPR002048">
    <property type="entry name" value="EF_hand_dom"/>
</dbReference>
<dbReference type="Pfam" id="PF01023">
    <property type="entry name" value="S_100"/>
    <property type="match status" value="1"/>
</dbReference>
<evidence type="ECO:0000313" key="7">
    <source>
        <dbReference type="Ensembl" id="ENSOABP00000071068.1"/>
    </source>
</evidence>
<feature type="domain" description="EF-hand" evidence="6">
    <location>
        <begin position="55"/>
        <end position="85"/>
    </location>
</feature>
<dbReference type="PANTHER" id="PTHR11639:SF131">
    <property type="entry name" value="PROTEIN S100"/>
    <property type="match status" value="1"/>
</dbReference>
<evidence type="ECO:0000313" key="8">
    <source>
        <dbReference type="Proteomes" id="UP000472276"/>
    </source>
</evidence>
<keyword evidence="3" id="KW-0677">Repeat</keyword>
<reference evidence="7" key="3">
    <citation type="submission" date="2025-09" db="UniProtKB">
        <authorList>
            <consortium name="Ensembl"/>
        </authorList>
    </citation>
    <scope>IDENTIFICATION</scope>
</reference>
<dbReference type="InterPro" id="IPR018247">
    <property type="entry name" value="EF_Hand_1_Ca_BS"/>
</dbReference>
<comment type="similarity">
    <text evidence="1 5">Belongs to the S-100 family.</text>
</comment>
<evidence type="ECO:0000256" key="5">
    <source>
        <dbReference type="RuleBase" id="RU361184"/>
    </source>
</evidence>
<dbReference type="FunFam" id="1.10.238.10:FF:000044">
    <property type="entry name" value="Protein S100"/>
    <property type="match status" value="1"/>
</dbReference>
<dbReference type="SMART" id="SM01394">
    <property type="entry name" value="S_100"/>
    <property type="match status" value="1"/>
</dbReference>
<dbReference type="InterPro" id="IPR001751">
    <property type="entry name" value="S100/CaBP7/8-like_CS"/>
</dbReference>
<gene>
    <name evidence="7" type="primary">S100A1</name>
</gene>
<accession>A0AAZ1XU18</accession>
<dbReference type="InterPro" id="IPR011992">
    <property type="entry name" value="EF-hand-dom_pair"/>
</dbReference>
<dbReference type="PANTHER" id="PTHR11639">
    <property type="entry name" value="S100 CALCIUM-BINDING PROTEIN"/>
    <property type="match status" value="1"/>
</dbReference>
<dbReference type="Gene3D" id="1.10.238.10">
    <property type="entry name" value="EF-hand"/>
    <property type="match status" value="1"/>
</dbReference>
<dbReference type="PROSITE" id="PS00303">
    <property type="entry name" value="S100_CABP"/>
    <property type="match status" value="1"/>
</dbReference>
<dbReference type="SMART" id="SM00054">
    <property type="entry name" value="EFh"/>
    <property type="match status" value="1"/>
</dbReference>
<dbReference type="AlphaFoldDB" id="A0AAZ1XU18"/>
<keyword evidence="4 5" id="KW-0106">Calcium</keyword>
<dbReference type="SUPFAM" id="SSF47473">
    <property type="entry name" value="EF-hand"/>
    <property type="match status" value="1"/>
</dbReference>
<reference evidence="7" key="2">
    <citation type="submission" date="2025-08" db="UniProtKB">
        <authorList>
            <consortium name="Ensembl"/>
        </authorList>
    </citation>
    <scope>IDENTIFICATION</scope>
</reference>
<evidence type="ECO:0000256" key="2">
    <source>
        <dbReference type="ARBA" id="ARBA00022723"/>
    </source>
</evidence>
<dbReference type="GO" id="GO:0005737">
    <property type="term" value="C:cytoplasm"/>
    <property type="evidence" value="ECO:0007669"/>
    <property type="project" value="TreeGrafter"/>
</dbReference>
<organism evidence="7 8">
    <name type="scientific">Oreochromis aureus</name>
    <name type="common">Israeli tilapia</name>
    <name type="synonym">Chromis aureus</name>
    <dbReference type="NCBI Taxonomy" id="47969"/>
    <lineage>
        <taxon>Eukaryota</taxon>
        <taxon>Metazoa</taxon>
        <taxon>Chordata</taxon>
        <taxon>Craniata</taxon>
        <taxon>Vertebrata</taxon>
        <taxon>Euteleostomi</taxon>
        <taxon>Actinopterygii</taxon>
        <taxon>Neopterygii</taxon>
        <taxon>Teleostei</taxon>
        <taxon>Neoteleostei</taxon>
        <taxon>Acanthomorphata</taxon>
        <taxon>Ovalentaria</taxon>
        <taxon>Cichlomorphae</taxon>
        <taxon>Cichliformes</taxon>
        <taxon>Cichlidae</taxon>
        <taxon>African cichlids</taxon>
        <taxon>Pseudocrenilabrinae</taxon>
        <taxon>Oreochromini</taxon>
        <taxon>Oreochromis</taxon>
    </lineage>
</organism>
<dbReference type="InterPro" id="IPR013787">
    <property type="entry name" value="S100_Ca-bd_sub"/>
</dbReference>
<proteinExistence type="inferred from homology"/>
<dbReference type="PROSITE" id="PS50222">
    <property type="entry name" value="EF_HAND_2"/>
    <property type="match status" value="1"/>
</dbReference>
<evidence type="ECO:0000259" key="6">
    <source>
        <dbReference type="PROSITE" id="PS50222"/>
    </source>
</evidence>
<name>A0AAZ1XU18_OREAU</name>
<dbReference type="Proteomes" id="UP000472276">
    <property type="component" value="Unassembled WGS sequence"/>
</dbReference>
<dbReference type="GO" id="GO:0005509">
    <property type="term" value="F:calcium ion binding"/>
    <property type="evidence" value="ECO:0007669"/>
    <property type="project" value="InterPro"/>
</dbReference>
<sequence length="105" mass="11992">MSANLKGAMVDLIDVFHKYSGKEGDKYTLTKLELKNLLKNELGEFLEGPNDACVVEKIMRELDDNKDGVVDFQEFVGLVAALTVACNEFFKKKWTIKTLLRMKWC</sequence>
<evidence type="ECO:0000256" key="1">
    <source>
        <dbReference type="ARBA" id="ARBA00007323"/>
    </source>
</evidence>
<evidence type="ECO:0000256" key="3">
    <source>
        <dbReference type="ARBA" id="ARBA00022737"/>
    </source>
</evidence>
<keyword evidence="2 5" id="KW-0479">Metal-binding</keyword>
<reference evidence="8" key="1">
    <citation type="submission" date="2020-03" db="EMBL/GenBank/DDBJ databases">
        <title>Evolution of repeat sequences and sex chromosomes of tilapia species revealed by chromosome-level genomes.</title>
        <authorList>
            <person name="Xu L."/>
            <person name="Tao W."/>
            <person name="Wang D."/>
            <person name="Zhou Q."/>
        </authorList>
    </citation>
    <scope>NUCLEOTIDE SEQUENCE [LARGE SCALE GENOMIC DNA]</scope>
    <source>
        <strain evidence="8">Israel</strain>
    </source>
</reference>
<dbReference type="Ensembl" id="ENSOABT00000063345.1">
    <property type="protein sequence ID" value="ENSOABP00000071068.1"/>
    <property type="gene ID" value="ENSOABG00000020583.2"/>
</dbReference>
<dbReference type="Pfam" id="PF00036">
    <property type="entry name" value="EF-hand_1"/>
    <property type="match status" value="1"/>
</dbReference>
<evidence type="ECO:0000256" key="4">
    <source>
        <dbReference type="ARBA" id="ARBA00022837"/>
    </source>
</evidence>
<dbReference type="PROSITE" id="PS00018">
    <property type="entry name" value="EF_HAND_1"/>
    <property type="match status" value="1"/>
</dbReference>
<keyword evidence="8" id="KW-1185">Reference proteome</keyword>
<dbReference type="GO" id="GO:0048306">
    <property type="term" value="F:calcium-dependent protein binding"/>
    <property type="evidence" value="ECO:0007669"/>
    <property type="project" value="TreeGrafter"/>
</dbReference>